<evidence type="ECO:0000313" key="2">
    <source>
        <dbReference type="EMBL" id="KAJ8954038.1"/>
    </source>
</evidence>
<dbReference type="Proteomes" id="UP001162162">
    <property type="component" value="Unassembled WGS sequence"/>
</dbReference>
<sequence>MGGNRSAWTEEGCVGKGRHTATA</sequence>
<name>A0AAV8YRN0_9CUCU</name>
<evidence type="ECO:0000256" key="1">
    <source>
        <dbReference type="SAM" id="MobiDB-lite"/>
    </source>
</evidence>
<comment type="caution">
    <text evidence="2">The sequence shown here is derived from an EMBL/GenBank/DDBJ whole genome shotgun (WGS) entry which is preliminary data.</text>
</comment>
<keyword evidence="3" id="KW-1185">Reference proteome</keyword>
<evidence type="ECO:0000313" key="3">
    <source>
        <dbReference type="Proteomes" id="UP001162162"/>
    </source>
</evidence>
<dbReference type="EMBL" id="JAPWTK010000051">
    <property type="protein sequence ID" value="KAJ8954038.1"/>
    <property type="molecule type" value="Genomic_DNA"/>
</dbReference>
<gene>
    <name evidence="2" type="ORF">NQ318_004339</name>
</gene>
<accession>A0AAV8YRN0</accession>
<organism evidence="2 3">
    <name type="scientific">Aromia moschata</name>
    <dbReference type="NCBI Taxonomy" id="1265417"/>
    <lineage>
        <taxon>Eukaryota</taxon>
        <taxon>Metazoa</taxon>
        <taxon>Ecdysozoa</taxon>
        <taxon>Arthropoda</taxon>
        <taxon>Hexapoda</taxon>
        <taxon>Insecta</taxon>
        <taxon>Pterygota</taxon>
        <taxon>Neoptera</taxon>
        <taxon>Endopterygota</taxon>
        <taxon>Coleoptera</taxon>
        <taxon>Polyphaga</taxon>
        <taxon>Cucujiformia</taxon>
        <taxon>Chrysomeloidea</taxon>
        <taxon>Cerambycidae</taxon>
        <taxon>Cerambycinae</taxon>
        <taxon>Callichromatini</taxon>
        <taxon>Aromia</taxon>
    </lineage>
</organism>
<proteinExistence type="predicted"/>
<reference evidence="2" key="1">
    <citation type="journal article" date="2023" name="Insect Mol. Biol.">
        <title>Genome sequencing provides insights into the evolution of gene families encoding plant cell wall-degrading enzymes in longhorned beetles.</title>
        <authorList>
            <person name="Shin N.R."/>
            <person name="Okamura Y."/>
            <person name="Kirsch R."/>
            <person name="Pauchet Y."/>
        </authorList>
    </citation>
    <scope>NUCLEOTIDE SEQUENCE</scope>
    <source>
        <strain evidence="2">AMC_N1</strain>
    </source>
</reference>
<protein>
    <submittedName>
        <fullName evidence="2">Uncharacterized protein</fullName>
    </submittedName>
</protein>
<feature type="region of interest" description="Disordered" evidence="1">
    <location>
        <begin position="1"/>
        <end position="23"/>
    </location>
</feature>
<dbReference type="AlphaFoldDB" id="A0AAV8YRN0"/>